<protein>
    <submittedName>
        <fullName evidence="6">Type II and III secretion system protein family protein</fullName>
    </submittedName>
</protein>
<sequence length="529" mass="54923">MFARTMKGAALGASIAVAASVFVYAAPAAAQITVSEADEVRAGELAVPLNKSQVLRSDRPFAKALIGNPDIADILPLSDRSLYVLGKKMGTTSLTLYDRGNALIAVVDIAVGPDVIGLKRQLSELMPNDQVGARISNESLILEGVVSSGPAADKAVQVAESYAPGKVINLLSIGSSQQVMLEVRFSEIKRGALKDLGFSSFVTGSGNNGFQGAIGGGASLTPSLGSTTVTTTDPVTGAVTETTTPNPPTLSLGSIVDSFGILSRVFHIGGLNFDATFNALERKGVVTTLAEPTLIALSGETASFLAGGEFPIPVSQSGTNGGDAAISVEFKQFGVSLAFTPTVLADGVINLEVAPEVSSIDPSASVVINNLRVPGLQTRRAHTTIELRDGESFALAGLIRKDFRDTIRQFPVLGTIPIIGTLFRSTNFEKEETELVIIVTPRLVKPVRAAAMKVPTDHATPPDEAELFLMGRTDGGVGVNPLEPTGTSPVGRPIGEPSQAAPVQPMPPAGGGMAALDPTKLEKEYGHAY</sequence>
<evidence type="ECO:0000313" key="7">
    <source>
        <dbReference type="Proteomes" id="UP001139410"/>
    </source>
</evidence>
<dbReference type="EMBL" id="JAKFGM010000002">
    <property type="protein sequence ID" value="MCF2514819.1"/>
    <property type="molecule type" value="Genomic_DNA"/>
</dbReference>
<keyword evidence="7" id="KW-1185">Reference proteome</keyword>
<evidence type="ECO:0000313" key="6">
    <source>
        <dbReference type="EMBL" id="MCF2514819.1"/>
    </source>
</evidence>
<proteinExistence type="inferred from homology"/>
<name>A0A9X1QNZ2_9SPHN</name>
<dbReference type="PANTHER" id="PTHR30332:SF17">
    <property type="entry name" value="TYPE IV PILIATION SYSTEM PROTEIN DR_0774-RELATED"/>
    <property type="match status" value="1"/>
</dbReference>
<dbReference type="Pfam" id="PF00263">
    <property type="entry name" value="Secretin"/>
    <property type="match status" value="1"/>
</dbReference>
<feature type="domain" description="Type II/III secretion system secretin-like" evidence="4">
    <location>
        <begin position="279"/>
        <end position="445"/>
    </location>
</feature>
<evidence type="ECO:0000256" key="3">
    <source>
        <dbReference type="SAM" id="SignalP"/>
    </source>
</evidence>
<dbReference type="Proteomes" id="UP001139410">
    <property type="component" value="Unassembled WGS sequence"/>
</dbReference>
<dbReference type="InterPro" id="IPR032789">
    <property type="entry name" value="T2SS-T3SS_pil_N"/>
</dbReference>
<evidence type="ECO:0000259" key="5">
    <source>
        <dbReference type="Pfam" id="PF13629"/>
    </source>
</evidence>
<evidence type="ECO:0000256" key="1">
    <source>
        <dbReference type="RuleBase" id="RU004003"/>
    </source>
</evidence>
<dbReference type="GO" id="GO:0009306">
    <property type="term" value="P:protein secretion"/>
    <property type="evidence" value="ECO:0007669"/>
    <property type="project" value="InterPro"/>
</dbReference>
<accession>A0A9X1QNZ2</accession>
<dbReference type="Pfam" id="PF13629">
    <property type="entry name" value="T2SS-T3SS_pil_N"/>
    <property type="match status" value="1"/>
</dbReference>
<evidence type="ECO:0000256" key="2">
    <source>
        <dbReference type="SAM" id="MobiDB-lite"/>
    </source>
</evidence>
<feature type="signal peptide" evidence="3">
    <location>
        <begin position="1"/>
        <end position="25"/>
    </location>
</feature>
<gene>
    <name evidence="6" type="ORF">LVY65_07050</name>
</gene>
<organism evidence="6 7">
    <name type="scientific">Sphingomonas cremea</name>
    <dbReference type="NCBI Taxonomy" id="2904799"/>
    <lineage>
        <taxon>Bacteria</taxon>
        <taxon>Pseudomonadati</taxon>
        <taxon>Pseudomonadota</taxon>
        <taxon>Alphaproteobacteria</taxon>
        <taxon>Sphingomonadales</taxon>
        <taxon>Sphingomonadaceae</taxon>
        <taxon>Sphingomonas</taxon>
    </lineage>
</organism>
<reference evidence="6" key="1">
    <citation type="submission" date="2022-01" db="EMBL/GenBank/DDBJ databases">
        <authorList>
            <person name="Jo J.-H."/>
            <person name="Im W.-T."/>
        </authorList>
    </citation>
    <scope>NUCLEOTIDE SEQUENCE</scope>
    <source>
        <strain evidence="6">G124</strain>
    </source>
</reference>
<dbReference type="InterPro" id="IPR001775">
    <property type="entry name" value="GspD/PilQ"/>
</dbReference>
<keyword evidence="3" id="KW-0732">Signal</keyword>
<evidence type="ECO:0000259" key="4">
    <source>
        <dbReference type="Pfam" id="PF00263"/>
    </source>
</evidence>
<dbReference type="PANTHER" id="PTHR30332">
    <property type="entry name" value="PROBABLE GENERAL SECRETION PATHWAY PROTEIN D"/>
    <property type="match status" value="1"/>
</dbReference>
<feature type="domain" description="Pilus formation protein N-terminal" evidence="5">
    <location>
        <begin position="42"/>
        <end position="111"/>
    </location>
</feature>
<dbReference type="InterPro" id="IPR004846">
    <property type="entry name" value="T2SS/T3SS_dom"/>
</dbReference>
<dbReference type="GO" id="GO:0015627">
    <property type="term" value="C:type II protein secretion system complex"/>
    <property type="evidence" value="ECO:0007669"/>
    <property type="project" value="TreeGrafter"/>
</dbReference>
<comment type="caution">
    <text evidence="6">The sequence shown here is derived from an EMBL/GenBank/DDBJ whole genome shotgun (WGS) entry which is preliminary data.</text>
</comment>
<comment type="similarity">
    <text evidence="1">Belongs to the bacterial secretin family.</text>
</comment>
<dbReference type="InterPro" id="IPR050810">
    <property type="entry name" value="Bact_Secretion_Sys_Channel"/>
</dbReference>
<dbReference type="AlphaFoldDB" id="A0A9X1QNZ2"/>
<dbReference type="RefSeq" id="WP_235067316.1">
    <property type="nucleotide sequence ID" value="NZ_JAKFGM010000002.1"/>
</dbReference>
<dbReference type="PRINTS" id="PR00811">
    <property type="entry name" value="BCTERIALGSPD"/>
</dbReference>
<feature type="chain" id="PRO_5040776116" evidence="3">
    <location>
        <begin position="26"/>
        <end position="529"/>
    </location>
</feature>
<feature type="region of interest" description="Disordered" evidence="2">
    <location>
        <begin position="482"/>
        <end position="508"/>
    </location>
</feature>